<feature type="region of interest" description="Disordered" evidence="2">
    <location>
        <begin position="186"/>
        <end position="222"/>
    </location>
</feature>
<evidence type="ECO:0000256" key="2">
    <source>
        <dbReference type="SAM" id="MobiDB-lite"/>
    </source>
</evidence>
<reference evidence="3 4" key="1">
    <citation type="journal article" date="2013" name="Genome Announc.">
        <title>Draft Genome Sequence of Arthrobacter gangotriensis Strain Lz1yT, Isolated from a Penguin Rookery Soil Sample Collected in Antarctica, near the Indian Station Dakshin Gangotri.</title>
        <authorList>
            <person name="Shivaji S."/>
            <person name="Ara S."/>
            <person name="Bandi S."/>
            <person name="Singh A."/>
            <person name="Kumar Pinnaka A."/>
        </authorList>
    </citation>
    <scope>NUCLEOTIDE SEQUENCE [LARGE SCALE GENOMIC DNA]</scope>
    <source>
        <strain evidence="3 4">Lz1y</strain>
    </source>
</reference>
<dbReference type="InterPro" id="IPR002347">
    <property type="entry name" value="SDR_fam"/>
</dbReference>
<organism evidence="3 4">
    <name type="scientific">Paeniglutamicibacter gangotriensis Lz1y</name>
    <dbReference type="NCBI Taxonomy" id="1276920"/>
    <lineage>
        <taxon>Bacteria</taxon>
        <taxon>Bacillati</taxon>
        <taxon>Actinomycetota</taxon>
        <taxon>Actinomycetes</taxon>
        <taxon>Micrococcales</taxon>
        <taxon>Micrococcaceae</taxon>
        <taxon>Paeniglutamicibacter</taxon>
    </lineage>
</organism>
<dbReference type="eggNOG" id="COG1028">
    <property type="taxonomic scope" value="Bacteria"/>
</dbReference>
<evidence type="ECO:0000313" key="3">
    <source>
        <dbReference type="EMBL" id="EMQ97595.1"/>
    </source>
</evidence>
<accession>M7MRM7</accession>
<keyword evidence="1" id="KW-0560">Oxidoreductase</keyword>
<dbReference type="Pfam" id="PF13561">
    <property type="entry name" value="adh_short_C2"/>
    <property type="match status" value="1"/>
</dbReference>
<dbReference type="SUPFAM" id="SSF51735">
    <property type="entry name" value="NAD(P)-binding Rossmann-fold domains"/>
    <property type="match status" value="1"/>
</dbReference>
<sequence length="222" mass="23439">MTTARAAIVWSSSPNRVTLRLTCAVVGLDRANGRPDTLPAHGTKQRPSESAMPARGAGMRSFALRPVEEPHAGVIFAATGCCTCLIAATTVTEHPVKIRLNHAAREQGRIHHRRGIGARSLHRKDLHRQGAKVMLFDFNPKSQEVADEIGAKFVQGDVSKAENVEAAVAKTVEEFGRLDIAVASAGSAVRVTSSPRPSITGSAPMASTIRASSTPTSTSSPS</sequence>
<proteinExistence type="predicted"/>
<feature type="compositionally biased region" description="Low complexity" evidence="2">
    <location>
        <begin position="212"/>
        <end position="222"/>
    </location>
</feature>
<gene>
    <name evidence="3" type="primary">sdr</name>
    <name evidence="3" type="ORF">ADIAG_02975</name>
</gene>
<dbReference type="STRING" id="1276920.ADIAG_02975"/>
<dbReference type="Proteomes" id="UP000012015">
    <property type="component" value="Unassembled WGS sequence"/>
</dbReference>
<evidence type="ECO:0000256" key="1">
    <source>
        <dbReference type="ARBA" id="ARBA00023002"/>
    </source>
</evidence>
<feature type="region of interest" description="Disordered" evidence="2">
    <location>
        <begin position="32"/>
        <end position="53"/>
    </location>
</feature>
<dbReference type="PANTHER" id="PTHR43658">
    <property type="entry name" value="SHORT-CHAIN DEHYDROGENASE/REDUCTASE"/>
    <property type="match status" value="1"/>
</dbReference>
<evidence type="ECO:0000313" key="4">
    <source>
        <dbReference type="Proteomes" id="UP000012015"/>
    </source>
</evidence>
<dbReference type="AlphaFoldDB" id="M7MRM7"/>
<dbReference type="PANTHER" id="PTHR43658:SF8">
    <property type="entry name" value="17-BETA-HYDROXYSTEROID DEHYDROGENASE 14-RELATED"/>
    <property type="match status" value="1"/>
</dbReference>
<protein>
    <submittedName>
        <fullName evidence="3">Short-chain dehydrogenase/reductase SDR</fullName>
    </submittedName>
</protein>
<comment type="caution">
    <text evidence="3">The sequence shown here is derived from an EMBL/GenBank/DDBJ whole genome shotgun (WGS) entry which is preliminary data.</text>
</comment>
<dbReference type="EMBL" id="AOCK01000009">
    <property type="protein sequence ID" value="EMQ97595.1"/>
    <property type="molecule type" value="Genomic_DNA"/>
</dbReference>
<dbReference type="Gene3D" id="3.40.50.720">
    <property type="entry name" value="NAD(P)-binding Rossmann-like Domain"/>
    <property type="match status" value="1"/>
</dbReference>
<feature type="compositionally biased region" description="Polar residues" evidence="2">
    <location>
        <begin position="190"/>
        <end position="201"/>
    </location>
</feature>
<dbReference type="GO" id="GO:0016491">
    <property type="term" value="F:oxidoreductase activity"/>
    <property type="evidence" value="ECO:0007669"/>
    <property type="project" value="UniProtKB-KW"/>
</dbReference>
<dbReference type="InterPro" id="IPR036291">
    <property type="entry name" value="NAD(P)-bd_dom_sf"/>
</dbReference>
<keyword evidence="4" id="KW-1185">Reference proteome</keyword>
<name>M7MRM7_9MICC</name>